<dbReference type="RefSeq" id="WP_130107264.1">
    <property type="nucleotide sequence ID" value="NZ_CP025781.1"/>
</dbReference>
<evidence type="ECO:0000256" key="10">
    <source>
        <dbReference type="ARBA" id="ARBA00023014"/>
    </source>
</evidence>
<dbReference type="EC" id="3.2.2.27" evidence="3"/>
<dbReference type="PANTHER" id="PTHR33693:SF1">
    <property type="entry name" value="TYPE-4 URACIL-DNA GLYCOSYLASE"/>
    <property type="match status" value="1"/>
</dbReference>
<keyword evidence="7" id="KW-0227">DNA damage</keyword>
<evidence type="ECO:0000256" key="8">
    <source>
        <dbReference type="ARBA" id="ARBA00022801"/>
    </source>
</evidence>
<evidence type="ECO:0000256" key="11">
    <source>
        <dbReference type="ARBA" id="ARBA00023204"/>
    </source>
</evidence>
<organism evidence="13 14">
    <name type="scientific">Iodobacter fluviatilis</name>
    <dbReference type="NCBI Taxonomy" id="537"/>
    <lineage>
        <taxon>Bacteria</taxon>
        <taxon>Pseudomonadati</taxon>
        <taxon>Pseudomonadota</taxon>
        <taxon>Betaproteobacteria</taxon>
        <taxon>Neisseriales</taxon>
        <taxon>Chitinibacteraceae</taxon>
        <taxon>Iodobacter</taxon>
    </lineage>
</organism>
<evidence type="ECO:0000259" key="12">
    <source>
        <dbReference type="SMART" id="SM00986"/>
    </source>
</evidence>
<dbReference type="GO" id="GO:0051539">
    <property type="term" value="F:4 iron, 4 sulfur cluster binding"/>
    <property type="evidence" value="ECO:0007669"/>
    <property type="project" value="UniProtKB-KW"/>
</dbReference>
<evidence type="ECO:0000256" key="3">
    <source>
        <dbReference type="ARBA" id="ARBA00012030"/>
    </source>
</evidence>
<reference evidence="13 14" key="1">
    <citation type="submission" date="2018-01" db="EMBL/GenBank/DDBJ databases">
        <title>Genome sequence of Iodobacter sp. strain PCH194 isolated from Indian Trans-Himalaya.</title>
        <authorList>
            <person name="Kumar V."/>
            <person name="Thakur V."/>
            <person name="Kumar S."/>
            <person name="Singh D."/>
        </authorList>
    </citation>
    <scope>NUCLEOTIDE SEQUENCE [LARGE SCALE GENOMIC DNA]</scope>
    <source>
        <strain evidence="13 14">PCH194</strain>
    </source>
</reference>
<evidence type="ECO:0000313" key="13">
    <source>
        <dbReference type="EMBL" id="QBC44742.1"/>
    </source>
</evidence>
<dbReference type="EMBL" id="CP025781">
    <property type="protein sequence ID" value="QBC44742.1"/>
    <property type="molecule type" value="Genomic_DNA"/>
</dbReference>
<dbReference type="SMART" id="SM00987">
    <property type="entry name" value="UreE_C"/>
    <property type="match status" value="1"/>
</dbReference>
<accession>A0A7G3GCI1</accession>
<proteinExistence type="inferred from homology"/>
<name>A0A7G3GCI1_9NEIS</name>
<dbReference type="Proteomes" id="UP000515917">
    <property type="component" value="Chromosome"/>
</dbReference>
<protein>
    <recommendedName>
        <fullName evidence="4">Type-4 uracil-DNA glycosylase</fullName>
        <ecNumber evidence="3">3.2.2.27</ecNumber>
    </recommendedName>
</protein>
<dbReference type="GO" id="GO:0046872">
    <property type="term" value="F:metal ion binding"/>
    <property type="evidence" value="ECO:0007669"/>
    <property type="project" value="UniProtKB-KW"/>
</dbReference>
<feature type="domain" description="Uracil-DNA glycosylase-like" evidence="12">
    <location>
        <begin position="125"/>
        <end position="270"/>
    </location>
</feature>
<dbReference type="GO" id="GO:0006281">
    <property type="term" value="P:DNA repair"/>
    <property type="evidence" value="ECO:0007669"/>
    <property type="project" value="UniProtKB-KW"/>
</dbReference>
<gene>
    <name evidence="13" type="ORF">C1H71_15175</name>
</gene>
<evidence type="ECO:0000256" key="4">
    <source>
        <dbReference type="ARBA" id="ARBA00019403"/>
    </source>
</evidence>
<dbReference type="SUPFAM" id="SSF52141">
    <property type="entry name" value="Uracil-DNA glycosylase-like"/>
    <property type="match status" value="1"/>
</dbReference>
<dbReference type="InterPro" id="IPR036895">
    <property type="entry name" value="Uracil-DNA_glycosylase-like_sf"/>
</dbReference>
<dbReference type="InterPro" id="IPR005273">
    <property type="entry name" value="Ura-DNA_glyco_family4"/>
</dbReference>
<keyword evidence="14" id="KW-1185">Reference proteome</keyword>
<keyword evidence="10" id="KW-0411">Iron-sulfur</keyword>
<keyword evidence="8" id="KW-0378">Hydrolase</keyword>
<dbReference type="KEGG" id="ifl:C1H71_15175"/>
<dbReference type="GO" id="GO:0004844">
    <property type="term" value="F:uracil DNA N-glycosylase activity"/>
    <property type="evidence" value="ECO:0007669"/>
    <property type="project" value="UniProtKB-EC"/>
</dbReference>
<evidence type="ECO:0000313" key="14">
    <source>
        <dbReference type="Proteomes" id="UP000515917"/>
    </source>
</evidence>
<keyword evidence="5" id="KW-0004">4Fe-4S</keyword>
<dbReference type="InterPro" id="IPR005122">
    <property type="entry name" value="Uracil-DNA_glycosylase-like"/>
</dbReference>
<evidence type="ECO:0000256" key="1">
    <source>
        <dbReference type="ARBA" id="ARBA00001400"/>
    </source>
</evidence>
<dbReference type="Pfam" id="PF03167">
    <property type="entry name" value="UDG"/>
    <property type="match status" value="1"/>
</dbReference>
<dbReference type="CDD" id="cd10030">
    <property type="entry name" value="UDG-F4_TTUDGA_SPO1dp_like"/>
    <property type="match status" value="1"/>
</dbReference>
<dbReference type="InterPro" id="IPR051536">
    <property type="entry name" value="UDG_Type-4/5"/>
</dbReference>
<comment type="similarity">
    <text evidence="2">Belongs to the uracil-DNA glycosylase (UDG) superfamily. Type 4 (UDGa) family.</text>
</comment>
<sequence>MNRRALILDELGLSPVWVRKDILAGLQANPTEPMLASVESHSPAPRPQGFSPVAVAAHQALAPLVNQAKFTPPPPQTIPANDPIEDERSQRIARMNWEELNDAVSTCTACPLCEARQKTGGQTVFGTGPMQANIMVIGEAPDADEETQQTPFLGDAGKLLSNMLAAIGEDEQVYKANLLKCRTPNKRNPQAAETLQCAPFLKRQIELIQPQTLLLLGRFAMKTLLESDEPVSVLREALQEYKQIPLVVSYNPSYLLRNLPDKSRAWHDLLRVKAALKSRTQ</sequence>
<keyword evidence="11" id="KW-0234">DNA repair</keyword>
<dbReference type="NCBIfam" id="TIGR00758">
    <property type="entry name" value="UDG_fam4"/>
    <property type="match status" value="1"/>
</dbReference>
<dbReference type="Gene3D" id="3.40.470.10">
    <property type="entry name" value="Uracil-DNA glycosylase-like domain"/>
    <property type="match status" value="1"/>
</dbReference>
<keyword evidence="6" id="KW-0479">Metal-binding</keyword>
<comment type="catalytic activity">
    <reaction evidence="1">
        <text>Hydrolyzes single-stranded DNA or mismatched double-stranded DNA and polynucleotides, releasing free uracil.</text>
        <dbReference type="EC" id="3.2.2.27"/>
    </reaction>
</comment>
<evidence type="ECO:0000256" key="7">
    <source>
        <dbReference type="ARBA" id="ARBA00022763"/>
    </source>
</evidence>
<dbReference type="PANTHER" id="PTHR33693">
    <property type="entry name" value="TYPE-5 URACIL-DNA GLYCOSYLASE"/>
    <property type="match status" value="1"/>
</dbReference>
<keyword evidence="9" id="KW-0408">Iron</keyword>
<evidence type="ECO:0000256" key="2">
    <source>
        <dbReference type="ARBA" id="ARBA00006521"/>
    </source>
</evidence>
<evidence type="ECO:0000256" key="5">
    <source>
        <dbReference type="ARBA" id="ARBA00022485"/>
    </source>
</evidence>
<dbReference type="AlphaFoldDB" id="A0A7G3GCI1"/>
<evidence type="ECO:0000256" key="6">
    <source>
        <dbReference type="ARBA" id="ARBA00022723"/>
    </source>
</evidence>
<dbReference type="SMART" id="SM00986">
    <property type="entry name" value="UDG"/>
    <property type="match status" value="1"/>
</dbReference>
<evidence type="ECO:0000256" key="9">
    <source>
        <dbReference type="ARBA" id="ARBA00023004"/>
    </source>
</evidence>